<dbReference type="Proteomes" id="UP000184148">
    <property type="component" value="Unassembled WGS sequence"/>
</dbReference>
<gene>
    <name evidence="2" type="ORF">SAMN02745133_00016</name>
</gene>
<dbReference type="InterPro" id="IPR045965">
    <property type="entry name" value="DUF6385"/>
</dbReference>
<dbReference type="STRING" id="1121429.SAMN02745133_00016"/>
<sequence>MPNFKIFQDNPDYARIKIYGSNNVAFNTDTSGNLAITSTGLAITAPANGLTVTAPASGLSITPPTGGLSITPPTNGLTITSTGLSITAPANGLTVTAPASGLSITPPTGGLSITPPTNGLTITSTGLSITAPANGLTVTAPASGLSITPPTGGLTITSTGLSITAPAGGLSITPPTNGLLITGTLANTLATTDVSATRASVTNTAGSPDTTYTVLGVATWTFGVVNNSLDANAQALVKLQLSPDGINWIDEVSNTTINQNSMATFVATTFLKYARLYYAAVNAASAVTLNIFFQGQTS</sequence>
<evidence type="ECO:0000313" key="2">
    <source>
        <dbReference type="EMBL" id="SHE28638.1"/>
    </source>
</evidence>
<dbReference type="EMBL" id="FQUY01000001">
    <property type="protein sequence ID" value="SHE28638.1"/>
    <property type="molecule type" value="Genomic_DNA"/>
</dbReference>
<feature type="domain" description="DUF6385" evidence="1">
    <location>
        <begin position="217"/>
        <end position="297"/>
    </location>
</feature>
<evidence type="ECO:0000259" key="1">
    <source>
        <dbReference type="Pfam" id="PF19912"/>
    </source>
</evidence>
<dbReference type="RefSeq" id="WP_073233810.1">
    <property type="nucleotide sequence ID" value="NZ_FQUY01000001.1"/>
</dbReference>
<dbReference type="OrthoDB" id="1808778at2"/>
<name>A0A1M4S8Z3_9FIRM</name>
<accession>A0A1M4S8Z3</accession>
<dbReference type="Pfam" id="PF19912">
    <property type="entry name" value="DUF6385"/>
    <property type="match status" value="1"/>
</dbReference>
<reference evidence="3" key="1">
    <citation type="submission" date="2016-11" db="EMBL/GenBank/DDBJ databases">
        <authorList>
            <person name="Varghese N."/>
            <person name="Submissions S."/>
        </authorList>
    </citation>
    <scope>NUCLEOTIDE SEQUENCE [LARGE SCALE GENOMIC DNA]</scope>
    <source>
        <strain evidence="3">DSM 12395</strain>
    </source>
</reference>
<protein>
    <recommendedName>
        <fullName evidence="1">DUF6385 domain-containing protein</fullName>
    </recommendedName>
</protein>
<evidence type="ECO:0000313" key="3">
    <source>
        <dbReference type="Proteomes" id="UP000184148"/>
    </source>
</evidence>
<keyword evidence="3" id="KW-1185">Reference proteome</keyword>
<proteinExistence type="predicted"/>
<organism evidence="2 3">
    <name type="scientific">Desulforamulus putei DSM 12395</name>
    <dbReference type="NCBI Taxonomy" id="1121429"/>
    <lineage>
        <taxon>Bacteria</taxon>
        <taxon>Bacillati</taxon>
        <taxon>Bacillota</taxon>
        <taxon>Clostridia</taxon>
        <taxon>Eubacteriales</taxon>
        <taxon>Peptococcaceae</taxon>
        <taxon>Desulforamulus</taxon>
    </lineage>
</organism>
<dbReference type="AlphaFoldDB" id="A0A1M4S8Z3"/>